<keyword evidence="2" id="KW-1185">Reference proteome</keyword>
<reference evidence="1 2" key="1">
    <citation type="submission" date="2019-02" db="EMBL/GenBank/DDBJ databases">
        <title>The draft genome of Kosakonia quasisacchari strain WCHKQ120001.</title>
        <authorList>
            <person name="Wang C."/>
            <person name="Feng Y."/>
            <person name="Zong Z."/>
        </authorList>
    </citation>
    <scope>NUCLEOTIDE SEQUENCE [LARGE SCALE GENOMIC DNA]</scope>
    <source>
        <strain evidence="1 2">WCHKQ120001</strain>
    </source>
</reference>
<evidence type="ECO:0008006" key="3">
    <source>
        <dbReference type="Google" id="ProtNLM"/>
    </source>
</evidence>
<proteinExistence type="predicted"/>
<dbReference type="EMBL" id="SJOP01000009">
    <property type="protein sequence ID" value="TCC07125.1"/>
    <property type="molecule type" value="Genomic_DNA"/>
</dbReference>
<dbReference type="RefSeq" id="WP_131409736.1">
    <property type="nucleotide sequence ID" value="NZ_CATKPI010000022.1"/>
</dbReference>
<accession>A0A4R0H879</accession>
<evidence type="ECO:0000313" key="2">
    <source>
        <dbReference type="Proteomes" id="UP000291793"/>
    </source>
</evidence>
<evidence type="ECO:0000313" key="1">
    <source>
        <dbReference type="EMBL" id="TCC07125.1"/>
    </source>
</evidence>
<organism evidence="1 2">
    <name type="scientific">Kosakonia quasisacchari</name>
    <dbReference type="NCBI Taxonomy" id="2529380"/>
    <lineage>
        <taxon>Bacteria</taxon>
        <taxon>Pseudomonadati</taxon>
        <taxon>Pseudomonadota</taxon>
        <taxon>Gammaproteobacteria</taxon>
        <taxon>Enterobacterales</taxon>
        <taxon>Enterobacteriaceae</taxon>
        <taxon>Kosakonia</taxon>
    </lineage>
</organism>
<dbReference type="Proteomes" id="UP000291793">
    <property type="component" value="Unassembled WGS sequence"/>
</dbReference>
<gene>
    <name evidence="1" type="ORF">E0L21_11970</name>
</gene>
<comment type="caution">
    <text evidence="1">The sequence shown here is derived from an EMBL/GenBank/DDBJ whole genome shotgun (WGS) entry which is preliminary data.</text>
</comment>
<dbReference type="AlphaFoldDB" id="A0A4R0H879"/>
<protein>
    <recommendedName>
        <fullName evidence="3">DUF3592 domain-containing protein</fullName>
    </recommendedName>
</protein>
<name>A0A4R0H879_9ENTR</name>
<sequence>MEALLVIALVGGFVLYIGRQCYLAYQTDQRGRLLNAKILSMCATGSNDGSSTNVVYELAVDFDGVQRIIKGTDAVNTFCSYQLEPGKEIQIKYLDDKNILFQYRK</sequence>
<dbReference type="OrthoDB" id="4244863at2"/>